<organism evidence="1 2">
    <name type="scientific">Nocardia coubleae</name>
    <dbReference type="NCBI Taxonomy" id="356147"/>
    <lineage>
        <taxon>Bacteria</taxon>
        <taxon>Bacillati</taxon>
        <taxon>Actinomycetota</taxon>
        <taxon>Actinomycetes</taxon>
        <taxon>Mycobacteriales</taxon>
        <taxon>Nocardiaceae</taxon>
        <taxon>Nocardia</taxon>
    </lineage>
</organism>
<dbReference type="InterPro" id="IPR046268">
    <property type="entry name" value="DUF6301"/>
</dbReference>
<proteinExistence type="predicted"/>
<dbReference type="AlphaFoldDB" id="A0A846VZ32"/>
<dbReference type="Pfam" id="PF19818">
    <property type="entry name" value="DUF6301"/>
    <property type="match status" value="1"/>
</dbReference>
<keyword evidence="2" id="KW-1185">Reference proteome</keyword>
<evidence type="ECO:0000313" key="1">
    <source>
        <dbReference type="EMBL" id="NKX86102.1"/>
    </source>
</evidence>
<dbReference type="RefSeq" id="WP_067638236.1">
    <property type="nucleotide sequence ID" value="NZ_JAAXOM010000001.1"/>
</dbReference>
<evidence type="ECO:0000313" key="2">
    <source>
        <dbReference type="Proteomes" id="UP000572007"/>
    </source>
</evidence>
<accession>A0A846VZ32</accession>
<comment type="caution">
    <text evidence="1">The sequence shown here is derived from an EMBL/GenBank/DDBJ whole genome shotgun (WGS) entry which is preliminary data.</text>
</comment>
<name>A0A846VZ32_9NOCA</name>
<protein>
    <submittedName>
        <fullName evidence="1">Uncharacterized protein</fullName>
    </submittedName>
</protein>
<dbReference type="Proteomes" id="UP000572007">
    <property type="component" value="Unassembled WGS sequence"/>
</dbReference>
<gene>
    <name evidence="1" type="ORF">HGA10_02090</name>
</gene>
<sequence length="167" mass="18536">MQVDIERATRAIREAAMFDWTWGVDDLDSFCTRAGWELAELRKKGATLTTNLEVNRTDAIAYISSGAYPFGTVTQLQLISFYPADIGDLDASEIGSQEMGIFLDLRERISSLMGQPIFALTGPHPVARWNGGRVVILLRAYVGQVHIDIVNPENAVWLGDLDSDDNF</sequence>
<dbReference type="EMBL" id="JAAXOM010000001">
    <property type="protein sequence ID" value="NKX86102.1"/>
    <property type="molecule type" value="Genomic_DNA"/>
</dbReference>
<reference evidence="1 2" key="1">
    <citation type="submission" date="2020-04" db="EMBL/GenBank/DDBJ databases">
        <title>MicrobeNet Type strains.</title>
        <authorList>
            <person name="Nicholson A.C."/>
        </authorList>
    </citation>
    <scope>NUCLEOTIDE SEQUENCE [LARGE SCALE GENOMIC DNA]</scope>
    <source>
        <strain evidence="1 2">DSM 44960</strain>
    </source>
</reference>